<evidence type="ECO:0000313" key="1">
    <source>
        <dbReference type="EMBL" id="STY72184.1"/>
    </source>
</evidence>
<sequence>MGKNIVIFVMSPFRNNSFISYSDRNRDFQETCEHTNEISLKYISWKLKQDNKKIDAVYAFVSEEVQNDLERFKSLFRDYDFDIKAIPLYNNGNLSGSFRSISAMADILQDYINNNQADVCIHIDMTGGPRHAVMLMMALIQMIKFTGAKVGMVTYANILKGKTEGIIEETNEIMNMFTLISGAEEFAAFGNVSQIQKYFASREDISWCLNNVLDAMENLSETIKVCGSYESMKNTLADLAENIRMYEKFYWERKDTLSEQELFFGKLLPTIKNEYAEIMPDNGKSATPIQIIRWCARRSFLQQAVVFYTEWLPDYLIKSKLVEITKKEIIEDCEKAKMEWSSWPIYLFRSYVIPQKKSAQQQVVNIDITSDKLTYEDLQLLLKSNLSANEIRVRIRNKNKKFEEFIQNIIQFNKKITEKNFAQKVKALSDDDPIKRVLKKTAPTNISFTNYLNRRIKELMSATKVILASVEYSGKALCNELFDLDNVNKKVNTPEEKGENRVKTFEDLLNSNALKSKIPERDLLDFVGQYSEYVNQWRNKFSHAVSNNSNKENNLSITQAIINSVNLIELKE</sequence>
<name>A0A378NUY7_9FIRM</name>
<dbReference type="EMBL" id="UGPP01000001">
    <property type="protein sequence ID" value="STY72184.1"/>
    <property type="molecule type" value="Genomic_DNA"/>
</dbReference>
<evidence type="ECO:0000313" key="2">
    <source>
        <dbReference type="Proteomes" id="UP000255234"/>
    </source>
</evidence>
<dbReference type="RefSeq" id="WP_115152243.1">
    <property type="nucleotide sequence ID" value="NZ_UGPP01000001.1"/>
</dbReference>
<proteinExistence type="predicted"/>
<reference evidence="1 2" key="1">
    <citation type="submission" date="2018-06" db="EMBL/GenBank/DDBJ databases">
        <authorList>
            <consortium name="Pathogen Informatics"/>
            <person name="Doyle S."/>
        </authorList>
    </citation>
    <scope>NUCLEOTIDE SEQUENCE [LARGE SCALE GENOMIC DNA]</scope>
    <source>
        <strain evidence="1 2">NCTC10571</strain>
    </source>
</reference>
<gene>
    <name evidence="1" type="ORF">NCTC10571_02375</name>
</gene>
<accession>A0A378NUY7</accession>
<dbReference type="AlphaFoldDB" id="A0A378NUY7"/>
<dbReference type="Proteomes" id="UP000255234">
    <property type="component" value="Unassembled WGS sequence"/>
</dbReference>
<protein>
    <submittedName>
        <fullName evidence="1">CRISPR-associated (Cas) DxTHG family</fullName>
    </submittedName>
</protein>
<organism evidence="1 2">
    <name type="scientific">Megamonas hypermegale</name>
    <dbReference type="NCBI Taxonomy" id="158847"/>
    <lineage>
        <taxon>Bacteria</taxon>
        <taxon>Bacillati</taxon>
        <taxon>Bacillota</taxon>
        <taxon>Negativicutes</taxon>
        <taxon>Selenomonadales</taxon>
        <taxon>Selenomonadaceae</taxon>
        <taxon>Megamonas</taxon>
    </lineage>
</organism>